<keyword evidence="3" id="KW-0805">Transcription regulation</keyword>
<dbReference type="FunFam" id="1.10.10.10:FF:000349">
    <property type="entry name" value="Heat shock transcription factor, Y-linked"/>
    <property type="match status" value="1"/>
</dbReference>
<dbReference type="SUPFAM" id="SSF46785">
    <property type="entry name" value="Winged helix' DNA-binding domain"/>
    <property type="match status" value="1"/>
</dbReference>
<feature type="domain" description="HSF-type DNA-binding" evidence="9">
    <location>
        <begin position="35"/>
        <end position="153"/>
    </location>
</feature>
<feature type="compositionally biased region" description="Polar residues" evidence="8">
    <location>
        <begin position="218"/>
        <end position="229"/>
    </location>
</feature>
<dbReference type="GO" id="GO:0043565">
    <property type="term" value="F:sequence-specific DNA binding"/>
    <property type="evidence" value="ECO:0007669"/>
    <property type="project" value="InterPro"/>
</dbReference>
<comment type="similarity">
    <text evidence="2 7">Belongs to the HSF family.</text>
</comment>
<evidence type="ECO:0000256" key="7">
    <source>
        <dbReference type="RuleBase" id="RU004020"/>
    </source>
</evidence>
<dbReference type="PANTHER" id="PTHR10015:SF336">
    <property type="entry name" value="HEAT SHOCK TRANSCRIPTION FACTOR, Y-LINKED"/>
    <property type="match status" value="1"/>
</dbReference>
<evidence type="ECO:0000313" key="11">
    <source>
        <dbReference type="Proteomes" id="UP000001645"/>
    </source>
</evidence>
<dbReference type="InParanoid" id="G1NNR8"/>
<dbReference type="GeneTree" id="ENSGT00940000157452"/>
<comment type="subcellular location">
    <subcellularLocation>
        <location evidence="1">Nucleus</location>
    </subcellularLocation>
</comment>
<evidence type="ECO:0000259" key="9">
    <source>
        <dbReference type="SMART" id="SM00415"/>
    </source>
</evidence>
<dbReference type="InterPro" id="IPR000232">
    <property type="entry name" value="HSF_DNA-bd"/>
</dbReference>
<dbReference type="HOGENOM" id="CLU_103189_0_0_1"/>
<proteinExistence type="inferred from homology"/>
<dbReference type="PANTHER" id="PTHR10015">
    <property type="entry name" value="HEAT SHOCK TRANSCRIPTION FACTOR"/>
    <property type="match status" value="1"/>
</dbReference>
<name>G1NNR8_MELGA</name>
<keyword evidence="5" id="KW-0804">Transcription</keyword>
<keyword evidence="4" id="KW-0238">DNA-binding</keyword>
<keyword evidence="6" id="KW-0539">Nucleus</keyword>
<dbReference type="GO" id="GO:0005634">
    <property type="term" value="C:nucleus"/>
    <property type="evidence" value="ECO:0007669"/>
    <property type="project" value="UniProtKB-SubCell"/>
</dbReference>
<sequence length="372" mass="40962">MDEKNVLTYPHQEEIICLPHASYEESTHRGTITSTASTFPEKLWVLVESHQFKSIWWGQNGSCIVIDQEIFQVEVLGKKGSLRVFGTESMKSFIRQLNMYGFTKMQRDSRRSPSLPEFLAEEEAFVAHRKLLCYYSPYFRKDHPELLKLCKRRAAQKRRAVAAHNPQEELNEGPPRSSPDAQPMERMAAGPEKSLLREDPQAGTQPVPSMGPPPSKKACTQAQTGSTATLPDPTAAPEREECQPLAPSPLPPSSSPISGAASDPPAFNALPFKAPTFTPGSVWQAFAQPPQESELQDRETALHYLSHCFAMAMLAAAKVTSDNWGPWAVSHCPTCTCSSHKAAPHCPTCTCGSDRADAEEQPAPKHGAHCTE</sequence>
<evidence type="ECO:0000256" key="1">
    <source>
        <dbReference type="ARBA" id="ARBA00004123"/>
    </source>
</evidence>
<dbReference type="SMART" id="SM00415">
    <property type="entry name" value="HSF"/>
    <property type="match status" value="1"/>
</dbReference>
<dbReference type="Proteomes" id="UP000001645">
    <property type="component" value="Chromosome 1"/>
</dbReference>
<evidence type="ECO:0000256" key="4">
    <source>
        <dbReference type="ARBA" id="ARBA00023125"/>
    </source>
</evidence>
<dbReference type="InterPro" id="IPR036388">
    <property type="entry name" value="WH-like_DNA-bd_sf"/>
</dbReference>
<evidence type="ECO:0000256" key="5">
    <source>
        <dbReference type="ARBA" id="ARBA00023163"/>
    </source>
</evidence>
<dbReference type="GO" id="GO:0003700">
    <property type="term" value="F:DNA-binding transcription factor activity"/>
    <property type="evidence" value="ECO:0007669"/>
    <property type="project" value="InterPro"/>
</dbReference>
<evidence type="ECO:0000256" key="6">
    <source>
        <dbReference type="ARBA" id="ARBA00023242"/>
    </source>
</evidence>
<protein>
    <recommendedName>
        <fullName evidence="9">HSF-type DNA-binding domain-containing protein</fullName>
    </recommendedName>
</protein>
<feature type="compositionally biased region" description="Low complexity" evidence="8">
    <location>
        <begin position="255"/>
        <end position="266"/>
    </location>
</feature>
<dbReference type="Ensembl" id="ENSMGAT00000016266.2">
    <property type="protein sequence ID" value="ENSMGAP00000015313.2"/>
    <property type="gene ID" value="ENSMGAG00000014469.2"/>
</dbReference>
<evidence type="ECO:0000256" key="2">
    <source>
        <dbReference type="ARBA" id="ARBA00006403"/>
    </source>
</evidence>
<dbReference type="Gene3D" id="1.10.10.10">
    <property type="entry name" value="Winged helix-like DNA-binding domain superfamily/Winged helix DNA-binding domain"/>
    <property type="match status" value="1"/>
</dbReference>
<dbReference type="AlphaFoldDB" id="G1NNR8"/>
<keyword evidence="11" id="KW-1185">Reference proteome</keyword>
<evidence type="ECO:0000313" key="10">
    <source>
        <dbReference type="Ensembl" id="ENSMGAP00000015313.2"/>
    </source>
</evidence>
<dbReference type="InterPro" id="IPR036390">
    <property type="entry name" value="WH_DNA-bd_sf"/>
</dbReference>
<reference evidence="10" key="2">
    <citation type="submission" date="2025-08" db="UniProtKB">
        <authorList>
            <consortium name="Ensembl"/>
        </authorList>
    </citation>
    <scope>IDENTIFICATION</scope>
</reference>
<reference evidence="10 11" key="1">
    <citation type="journal article" date="2010" name="PLoS Biol.">
        <title>Multi-platform next-generation sequencing of the domestic turkey (Meleagris gallopavo): genome assembly and analysis.</title>
        <authorList>
            <person name="Dalloul R.A."/>
            <person name="Long J.A."/>
            <person name="Zimin A.V."/>
            <person name="Aslam L."/>
            <person name="Beal K."/>
            <person name="Blomberg L.A."/>
            <person name="Bouffard P."/>
            <person name="Burt D.W."/>
            <person name="Crasta O."/>
            <person name="Crooijmans R.P."/>
            <person name="Cooper K."/>
            <person name="Coulombe R.A."/>
            <person name="De S."/>
            <person name="Delany M.E."/>
            <person name="Dodgson J.B."/>
            <person name="Dong J.J."/>
            <person name="Evans C."/>
            <person name="Frederickson K.M."/>
            <person name="Flicek P."/>
            <person name="Florea L."/>
            <person name="Folkerts O."/>
            <person name="Groenen M.A."/>
            <person name="Harkins T.T."/>
            <person name="Herrero J."/>
            <person name="Hoffmann S."/>
            <person name="Megens H.J."/>
            <person name="Jiang A."/>
            <person name="de Jong P."/>
            <person name="Kaiser P."/>
            <person name="Kim H."/>
            <person name="Kim K.W."/>
            <person name="Kim S."/>
            <person name="Langenberger D."/>
            <person name="Lee M.K."/>
            <person name="Lee T."/>
            <person name="Mane S."/>
            <person name="Marcais G."/>
            <person name="Marz M."/>
            <person name="McElroy A.P."/>
            <person name="Modise T."/>
            <person name="Nefedov M."/>
            <person name="Notredame C."/>
            <person name="Paton I.R."/>
            <person name="Payne W.S."/>
            <person name="Pertea G."/>
            <person name="Prickett D."/>
            <person name="Puiu D."/>
            <person name="Qioa D."/>
            <person name="Raineri E."/>
            <person name="Ruffier M."/>
            <person name="Salzberg S.L."/>
            <person name="Schatz M.C."/>
            <person name="Scheuring C."/>
            <person name="Schmidt C.J."/>
            <person name="Schroeder S."/>
            <person name="Searle S.M."/>
            <person name="Smith E.J."/>
            <person name="Smith J."/>
            <person name="Sonstegard T.S."/>
            <person name="Stadler P.F."/>
            <person name="Tafer H."/>
            <person name="Tu Z.J."/>
            <person name="Van Tassell C.P."/>
            <person name="Vilella A.J."/>
            <person name="Williams K.P."/>
            <person name="Yorke J.A."/>
            <person name="Zhang L."/>
            <person name="Zhang H.B."/>
            <person name="Zhang X."/>
            <person name="Zhang Y."/>
            <person name="Reed K.M."/>
        </authorList>
    </citation>
    <scope>NUCLEOTIDE SEQUENCE [LARGE SCALE GENOMIC DNA]</scope>
</reference>
<accession>G1NNR8</accession>
<dbReference type="Pfam" id="PF00447">
    <property type="entry name" value="HSF_DNA-bind"/>
    <property type="match status" value="1"/>
</dbReference>
<reference evidence="10" key="3">
    <citation type="submission" date="2025-09" db="UniProtKB">
        <authorList>
            <consortium name="Ensembl"/>
        </authorList>
    </citation>
    <scope>IDENTIFICATION</scope>
</reference>
<organism evidence="10 11">
    <name type="scientific">Meleagris gallopavo</name>
    <name type="common">Wild turkey</name>
    <dbReference type="NCBI Taxonomy" id="9103"/>
    <lineage>
        <taxon>Eukaryota</taxon>
        <taxon>Metazoa</taxon>
        <taxon>Chordata</taxon>
        <taxon>Craniata</taxon>
        <taxon>Vertebrata</taxon>
        <taxon>Euteleostomi</taxon>
        <taxon>Archelosauria</taxon>
        <taxon>Archosauria</taxon>
        <taxon>Dinosauria</taxon>
        <taxon>Saurischia</taxon>
        <taxon>Theropoda</taxon>
        <taxon>Coelurosauria</taxon>
        <taxon>Aves</taxon>
        <taxon>Neognathae</taxon>
        <taxon>Galloanserae</taxon>
        <taxon>Galliformes</taxon>
        <taxon>Phasianidae</taxon>
        <taxon>Meleagridinae</taxon>
        <taxon>Meleagris</taxon>
    </lineage>
</organism>
<evidence type="ECO:0000256" key="3">
    <source>
        <dbReference type="ARBA" id="ARBA00023015"/>
    </source>
</evidence>
<feature type="region of interest" description="Disordered" evidence="8">
    <location>
        <begin position="158"/>
        <end position="272"/>
    </location>
</feature>
<evidence type="ECO:0000256" key="8">
    <source>
        <dbReference type="SAM" id="MobiDB-lite"/>
    </source>
</evidence>